<organism evidence="2 3">
    <name type="scientific">Mycetohabitans rhizoxinica</name>
    <dbReference type="NCBI Taxonomy" id="412963"/>
    <lineage>
        <taxon>Bacteria</taxon>
        <taxon>Pseudomonadati</taxon>
        <taxon>Pseudomonadota</taxon>
        <taxon>Betaproteobacteria</taxon>
        <taxon>Burkholderiales</taxon>
        <taxon>Burkholderiaceae</taxon>
        <taxon>Mycetohabitans</taxon>
    </lineage>
</organism>
<evidence type="ECO:0000259" key="1">
    <source>
        <dbReference type="Pfam" id="PF15919"/>
    </source>
</evidence>
<feature type="domain" description="HicB-like antitoxin of toxin-antitoxin system" evidence="1">
    <location>
        <begin position="3"/>
        <end position="123"/>
    </location>
</feature>
<accession>A0ABZ2Q0R7</accession>
<evidence type="ECO:0000313" key="3">
    <source>
        <dbReference type="Proteomes" id="UP001493153"/>
    </source>
</evidence>
<proteinExistence type="predicted"/>
<protein>
    <submittedName>
        <fullName evidence="2">Type II toxin-antitoxin system HicB family antitoxin</fullName>
    </submittedName>
</protein>
<reference evidence="2 3" key="1">
    <citation type="submission" date="2020-09" db="EMBL/GenBank/DDBJ databases">
        <title>Genome sequences of Mycetohabitans spp.</title>
        <authorList>
            <person name="Carter M.E."/>
            <person name="Carpenter S.C.D."/>
            <person name="Bogdanove A.J."/>
        </authorList>
    </citation>
    <scope>NUCLEOTIDE SEQUENCE [LARGE SCALE GENOMIC DNA]</scope>
    <source>
        <strain evidence="2 3">B12</strain>
    </source>
</reference>
<dbReference type="CDD" id="cd22231">
    <property type="entry name" value="RHH_NikR_HicB-like"/>
    <property type="match status" value="1"/>
</dbReference>
<dbReference type="InterPro" id="IPR035069">
    <property type="entry name" value="TTHA1013/TTHA0281-like"/>
</dbReference>
<dbReference type="InterPro" id="IPR031807">
    <property type="entry name" value="HicB-like"/>
</dbReference>
<dbReference type="Pfam" id="PF15919">
    <property type="entry name" value="HicB_lk_antitox"/>
    <property type="match status" value="1"/>
</dbReference>
<name>A0ABZ2Q0R7_9BURK</name>
<evidence type="ECO:0000313" key="2">
    <source>
        <dbReference type="EMBL" id="WXK39765.1"/>
    </source>
</evidence>
<dbReference type="Gene3D" id="1.10.1220.10">
    <property type="entry name" value="Met repressor-like"/>
    <property type="match status" value="1"/>
</dbReference>
<sequence length="156" mass="17431">MLYPLYVHVGDAKHAHGVTFPDFPGCFAAADNWTELPVAVQEAVEAHFDGDEGSIPEPSPLEALTQHPEYKGGVWMLFDIDLSKINAKAVRLNISLPERLVQKIDSAAQERKLSRSAFLALAAEHEMQNGERQSMHPPCRPRSPIRCRCINRMNQS</sequence>
<gene>
    <name evidence="2" type="ORF">IHE29_11020</name>
</gene>
<dbReference type="Gene3D" id="3.30.160.250">
    <property type="match status" value="1"/>
</dbReference>
<dbReference type="Proteomes" id="UP001493153">
    <property type="component" value="Chromosome"/>
</dbReference>
<dbReference type="SUPFAM" id="SSF143100">
    <property type="entry name" value="TTHA1013/TTHA0281-like"/>
    <property type="match status" value="1"/>
</dbReference>
<dbReference type="RefSeq" id="WP_013434678.1">
    <property type="nucleotide sequence ID" value="NZ_CP062176.1"/>
</dbReference>
<dbReference type="InterPro" id="IPR010985">
    <property type="entry name" value="Ribbon_hlx_hlx"/>
</dbReference>
<dbReference type="SUPFAM" id="SSF47598">
    <property type="entry name" value="Ribbon-helix-helix"/>
    <property type="match status" value="1"/>
</dbReference>
<keyword evidence="3" id="KW-1185">Reference proteome</keyword>
<dbReference type="InterPro" id="IPR013321">
    <property type="entry name" value="Arc_rbn_hlx_hlx"/>
</dbReference>
<dbReference type="EMBL" id="CP062176">
    <property type="protein sequence ID" value="WXK39765.1"/>
    <property type="molecule type" value="Genomic_DNA"/>
</dbReference>